<dbReference type="PANTHER" id="PTHR24252">
    <property type="entry name" value="ACROSIN-RELATED"/>
    <property type="match status" value="1"/>
</dbReference>
<dbReference type="InterPro" id="IPR009003">
    <property type="entry name" value="Peptidase_S1_PA"/>
</dbReference>
<accession>A0ABN8NX18</accession>
<keyword evidence="7" id="KW-1185">Reference proteome</keyword>
<evidence type="ECO:0000259" key="4">
    <source>
        <dbReference type="PROSITE" id="PS50240"/>
    </source>
</evidence>
<dbReference type="InterPro" id="IPR043504">
    <property type="entry name" value="Peptidase_S1_PA_chymotrypsin"/>
</dbReference>
<dbReference type="SUPFAM" id="SSF50494">
    <property type="entry name" value="Trypsin-like serine proteases"/>
    <property type="match status" value="1"/>
</dbReference>
<dbReference type="SUPFAM" id="SSF57610">
    <property type="entry name" value="Thyroglobulin type-1 domain"/>
    <property type="match status" value="2"/>
</dbReference>
<keyword evidence="1 2" id="KW-1015">Disulfide bond</keyword>
<dbReference type="CDD" id="cd00190">
    <property type="entry name" value="Tryp_SPc"/>
    <property type="match status" value="1"/>
</dbReference>
<dbReference type="Proteomes" id="UP001159405">
    <property type="component" value="Unassembled WGS sequence"/>
</dbReference>
<dbReference type="PROSITE" id="PS51257">
    <property type="entry name" value="PROKAR_LIPOPROTEIN"/>
    <property type="match status" value="1"/>
</dbReference>
<feature type="domain" description="Peptidase S1" evidence="4">
    <location>
        <begin position="255"/>
        <end position="496"/>
    </location>
</feature>
<dbReference type="Gene3D" id="4.10.800.10">
    <property type="entry name" value="Thyroglobulin type-1"/>
    <property type="match status" value="2"/>
</dbReference>
<dbReference type="InterPro" id="IPR036857">
    <property type="entry name" value="Thyroglobulin_1_sf"/>
</dbReference>
<dbReference type="Pfam" id="PF00089">
    <property type="entry name" value="Trypsin"/>
    <property type="match status" value="1"/>
</dbReference>
<evidence type="ECO:0000259" key="5">
    <source>
        <dbReference type="PROSITE" id="PS51162"/>
    </source>
</evidence>
<dbReference type="InterPro" id="IPR036645">
    <property type="entry name" value="Elafin-like_sf"/>
</dbReference>
<protein>
    <submittedName>
        <fullName evidence="6">Uncharacterized protein</fullName>
    </submittedName>
</protein>
<dbReference type="PROSITE" id="PS51162">
    <property type="entry name" value="THYROGLOBULIN_1_2"/>
    <property type="match status" value="2"/>
</dbReference>
<dbReference type="Gene3D" id="4.10.75.10">
    <property type="entry name" value="Elafin-like"/>
    <property type="match status" value="1"/>
</dbReference>
<dbReference type="InterPro" id="IPR001314">
    <property type="entry name" value="Peptidase_S1A"/>
</dbReference>
<evidence type="ECO:0000256" key="3">
    <source>
        <dbReference type="SAM" id="SignalP"/>
    </source>
</evidence>
<feature type="disulfide bond" evidence="2">
    <location>
        <begin position="200"/>
        <end position="207"/>
    </location>
</feature>
<evidence type="ECO:0000256" key="2">
    <source>
        <dbReference type="PROSITE-ProRule" id="PRU00500"/>
    </source>
</evidence>
<dbReference type="InterPro" id="IPR001254">
    <property type="entry name" value="Trypsin_dom"/>
</dbReference>
<dbReference type="Pfam" id="PF00095">
    <property type="entry name" value="WAP"/>
    <property type="match status" value="1"/>
</dbReference>
<feature type="signal peptide" evidence="3">
    <location>
        <begin position="1"/>
        <end position="25"/>
    </location>
</feature>
<organism evidence="6 7">
    <name type="scientific">Porites lobata</name>
    <dbReference type="NCBI Taxonomy" id="104759"/>
    <lineage>
        <taxon>Eukaryota</taxon>
        <taxon>Metazoa</taxon>
        <taxon>Cnidaria</taxon>
        <taxon>Anthozoa</taxon>
        <taxon>Hexacorallia</taxon>
        <taxon>Scleractinia</taxon>
        <taxon>Fungiina</taxon>
        <taxon>Poritidae</taxon>
        <taxon>Porites</taxon>
    </lineage>
</organism>
<dbReference type="InterPro" id="IPR000716">
    <property type="entry name" value="Thyroglobulin_1"/>
</dbReference>
<evidence type="ECO:0000313" key="7">
    <source>
        <dbReference type="Proteomes" id="UP001159405"/>
    </source>
</evidence>
<feature type="domain" description="Thyroglobulin type-1" evidence="5">
    <location>
        <begin position="164"/>
        <end position="230"/>
    </location>
</feature>
<comment type="caution">
    <text evidence="2">Lacks conserved residue(s) required for the propagation of feature annotation.</text>
</comment>
<sequence>MRAFCGAISLVVQGLLLVFTALVACNTVGDCPASVHPLEGRCKIDCLSDNHCQRWQYCCKTGCWQTCANYTKCQLQKIKSSILRSPFTPTCKADGSYQEIQCITTPSLKCWRVDQEGRKIQDVDVTIQHDAPIRQSDARVGQRIGRFFSMEDDEIEENDRTQGKTKCQRARERRLQRRKTRSTVFVPKCKANGQFRATQCHKRTKTCWCVYEDGTEIPETRVKKPERPNCKLISGDCGLRFSLYRKQSTRRSRRVVGGRQSVANSWPWMVALFFNKTNFRCGGSIIKPSWIITAAHCFSDSTSKNPADWTVRVGEHSFKSKEEKEKRLGVRQIIIHPGYKRSNSSHPGDNDIALVRLSSSIRFGSLVNQICLPPSFAYFKPGLRCTVTGWGHTSWNGTMSHVLREGWIDLVSKPVCNSERSYNGTIGPNFLCAGFKEGRTDACLYDSGGPLNCPEPNGRWILAGIVSWGERCALPHKYGVYTNVHRYTPWITETLKLDR</sequence>
<dbReference type="PRINTS" id="PR00722">
    <property type="entry name" value="CHYMOTRYPSIN"/>
</dbReference>
<dbReference type="PANTHER" id="PTHR24252:SF7">
    <property type="entry name" value="HYALIN"/>
    <property type="match status" value="1"/>
</dbReference>
<evidence type="ECO:0000256" key="1">
    <source>
        <dbReference type="ARBA" id="ARBA00023157"/>
    </source>
</evidence>
<dbReference type="PROSITE" id="PS00134">
    <property type="entry name" value="TRYPSIN_HIS"/>
    <property type="match status" value="1"/>
</dbReference>
<gene>
    <name evidence="6" type="ORF">PLOB_00027929</name>
</gene>
<reference evidence="6 7" key="1">
    <citation type="submission" date="2022-05" db="EMBL/GenBank/DDBJ databases">
        <authorList>
            <consortium name="Genoscope - CEA"/>
            <person name="William W."/>
        </authorList>
    </citation>
    <scope>NUCLEOTIDE SEQUENCE [LARGE SCALE GENOMIC DNA]</scope>
</reference>
<keyword evidence="3" id="KW-0732">Signal</keyword>
<dbReference type="InterPro" id="IPR018114">
    <property type="entry name" value="TRYPSIN_HIS"/>
</dbReference>
<dbReference type="PROSITE" id="PS50240">
    <property type="entry name" value="TRYPSIN_DOM"/>
    <property type="match status" value="1"/>
</dbReference>
<dbReference type="Pfam" id="PF00086">
    <property type="entry name" value="Thyroglobulin_1"/>
    <property type="match status" value="2"/>
</dbReference>
<feature type="domain" description="Thyroglobulin type-1" evidence="5">
    <location>
        <begin position="70"/>
        <end position="138"/>
    </location>
</feature>
<dbReference type="SMART" id="SM00020">
    <property type="entry name" value="Tryp_SPc"/>
    <property type="match status" value="1"/>
</dbReference>
<dbReference type="SUPFAM" id="SSF57256">
    <property type="entry name" value="Elafin-like"/>
    <property type="match status" value="1"/>
</dbReference>
<proteinExistence type="predicted"/>
<dbReference type="SMART" id="SM00211">
    <property type="entry name" value="TY"/>
    <property type="match status" value="2"/>
</dbReference>
<dbReference type="PROSITE" id="PS00484">
    <property type="entry name" value="THYROGLOBULIN_1_1"/>
    <property type="match status" value="1"/>
</dbReference>
<comment type="caution">
    <text evidence="6">The sequence shown here is derived from an EMBL/GenBank/DDBJ whole genome shotgun (WGS) entry which is preliminary data.</text>
</comment>
<dbReference type="EMBL" id="CALNXK010000034">
    <property type="protein sequence ID" value="CAH3120462.1"/>
    <property type="molecule type" value="Genomic_DNA"/>
</dbReference>
<feature type="chain" id="PRO_5045669987" evidence="3">
    <location>
        <begin position="26"/>
        <end position="499"/>
    </location>
</feature>
<dbReference type="Gene3D" id="2.40.10.10">
    <property type="entry name" value="Trypsin-like serine proteases"/>
    <property type="match status" value="1"/>
</dbReference>
<evidence type="ECO:0000313" key="6">
    <source>
        <dbReference type="EMBL" id="CAH3120462.1"/>
    </source>
</evidence>
<dbReference type="InterPro" id="IPR008197">
    <property type="entry name" value="WAP_dom"/>
</dbReference>
<dbReference type="CDD" id="cd00191">
    <property type="entry name" value="TY"/>
    <property type="match status" value="2"/>
</dbReference>
<name>A0ABN8NX18_9CNID</name>